<feature type="domain" description="J" evidence="4">
    <location>
        <begin position="15"/>
        <end position="78"/>
    </location>
</feature>
<dbReference type="InterPro" id="IPR051938">
    <property type="entry name" value="Apopto_cytoskel_mod"/>
</dbReference>
<evidence type="ECO:0000313" key="5">
    <source>
        <dbReference type="EMBL" id="KAK7057894.1"/>
    </source>
</evidence>
<keyword evidence="3" id="KW-0812">Transmembrane</keyword>
<sequence length="207" mass="23385">MHRRALFSTACRRATHYDTLGIRREASAAQIKTAFIAMSKSHHPDVPHHKEKPEYHEISEAYNVLRDPVTRRAYDNTLPDPQASPASTLQSRHMADTAARLRRAHARSSRPTQPGASSSTTSRKNHRSTTPPFPRRPSSQDHPLPGAQERHHLHPGQRYKPPDPVAQAAAWAAQQEMLREQKTRSQKLMAGTMFTFGALFMLGWFLS</sequence>
<gene>
    <name evidence="5" type="ORF">R3P38DRAFT_2843558</name>
</gene>
<dbReference type="PROSITE" id="PS50076">
    <property type="entry name" value="DNAJ_2"/>
    <property type="match status" value="1"/>
</dbReference>
<comment type="caution">
    <text evidence="5">The sequence shown here is derived from an EMBL/GenBank/DDBJ whole genome shotgun (WGS) entry which is preliminary data.</text>
</comment>
<evidence type="ECO:0000313" key="6">
    <source>
        <dbReference type="Proteomes" id="UP001362999"/>
    </source>
</evidence>
<feature type="compositionally biased region" description="Low complexity" evidence="2">
    <location>
        <begin position="166"/>
        <end position="175"/>
    </location>
</feature>
<evidence type="ECO:0000256" key="3">
    <source>
        <dbReference type="SAM" id="Phobius"/>
    </source>
</evidence>
<feature type="transmembrane region" description="Helical" evidence="3">
    <location>
        <begin position="188"/>
        <end position="206"/>
    </location>
</feature>
<keyword evidence="6" id="KW-1185">Reference proteome</keyword>
<name>A0AAW0DYE2_9AGAR</name>
<protein>
    <submittedName>
        <fullName evidence="5">J domain-containing protein</fullName>
    </submittedName>
</protein>
<feature type="compositionally biased region" description="Polar residues" evidence="2">
    <location>
        <begin position="111"/>
        <end position="122"/>
    </location>
</feature>
<evidence type="ECO:0000256" key="1">
    <source>
        <dbReference type="ARBA" id="ARBA00023186"/>
    </source>
</evidence>
<dbReference type="PANTHER" id="PTHR44145">
    <property type="entry name" value="DNAJ HOMOLOG SUBFAMILY A MEMBER 3, MITOCHONDRIAL"/>
    <property type="match status" value="1"/>
</dbReference>
<dbReference type="PRINTS" id="PR00625">
    <property type="entry name" value="JDOMAIN"/>
</dbReference>
<dbReference type="Pfam" id="PF00226">
    <property type="entry name" value="DnaJ"/>
    <property type="match status" value="1"/>
</dbReference>
<evidence type="ECO:0000256" key="2">
    <source>
        <dbReference type="SAM" id="MobiDB-lite"/>
    </source>
</evidence>
<dbReference type="CDD" id="cd06257">
    <property type="entry name" value="DnaJ"/>
    <property type="match status" value="1"/>
</dbReference>
<keyword evidence="3" id="KW-1133">Transmembrane helix</keyword>
<dbReference type="Gene3D" id="1.10.287.110">
    <property type="entry name" value="DnaJ domain"/>
    <property type="match status" value="1"/>
</dbReference>
<proteinExistence type="predicted"/>
<dbReference type="AlphaFoldDB" id="A0AAW0DYE2"/>
<dbReference type="InterPro" id="IPR001623">
    <property type="entry name" value="DnaJ_domain"/>
</dbReference>
<dbReference type="PROSITE" id="PS00636">
    <property type="entry name" value="DNAJ_1"/>
    <property type="match status" value="1"/>
</dbReference>
<dbReference type="SMART" id="SM00271">
    <property type="entry name" value="DnaJ"/>
    <property type="match status" value="1"/>
</dbReference>
<keyword evidence="3" id="KW-0472">Membrane</keyword>
<dbReference type="EMBL" id="JAWWNJ010000004">
    <property type="protein sequence ID" value="KAK7057894.1"/>
    <property type="molecule type" value="Genomic_DNA"/>
</dbReference>
<dbReference type="PANTHER" id="PTHR44145:SF3">
    <property type="entry name" value="DNAJ HOMOLOG SUBFAMILY A MEMBER 3, MITOCHONDRIAL"/>
    <property type="match status" value="1"/>
</dbReference>
<reference evidence="5 6" key="1">
    <citation type="journal article" date="2024" name="J Genomics">
        <title>Draft genome sequencing and assembly of Favolaschia claudopus CIRM-BRFM 2984 isolated from oak limbs.</title>
        <authorList>
            <person name="Navarro D."/>
            <person name="Drula E."/>
            <person name="Chaduli D."/>
            <person name="Cazenave R."/>
            <person name="Ahrendt S."/>
            <person name="Wang J."/>
            <person name="Lipzen A."/>
            <person name="Daum C."/>
            <person name="Barry K."/>
            <person name="Grigoriev I.V."/>
            <person name="Favel A."/>
            <person name="Rosso M.N."/>
            <person name="Martin F."/>
        </authorList>
    </citation>
    <scope>NUCLEOTIDE SEQUENCE [LARGE SCALE GENOMIC DNA]</scope>
    <source>
        <strain evidence="5 6">CIRM-BRFM 2984</strain>
    </source>
</reference>
<organism evidence="5 6">
    <name type="scientific">Favolaschia claudopus</name>
    <dbReference type="NCBI Taxonomy" id="2862362"/>
    <lineage>
        <taxon>Eukaryota</taxon>
        <taxon>Fungi</taxon>
        <taxon>Dikarya</taxon>
        <taxon>Basidiomycota</taxon>
        <taxon>Agaricomycotina</taxon>
        <taxon>Agaricomycetes</taxon>
        <taxon>Agaricomycetidae</taxon>
        <taxon>Agaricales</taxon>
        <taxon>Marasmiineae</taxon>
        <taxon>Mycenaceae</taxon>
        <taxon>Favolaschia</taxon>
    </lineage>
</organism>
<keyword evidence="1" id="KW-0143">Chaperone</keyword>
<dbReference type="InterPro" id="IPR036869">
    <property type="entry name" value="J_dom_sf"/>
</dbReference>
<dbReference type="InterPro" id="IPR018253">
    <property type="entry name" value="DnaJ_domain_CS"/>
</dbReference>
<dbReference type="SUPFAM" id="SSF46565">
    <property type="entry name" value="Chaperone J-domain"/>
    <property type="match status" value="1"/>
</dbReference>
<feature type="region of interest" description="Disordered" evidence="2">
    <location>
        <begin position="73"/>
        <end position="178"/>
    </location>
</feature>
<accession>A0AAW0DYE2</accession>
<dbReference type="Proteomes" id="UP001362999">
    <property type="component" value="Unassembled WGS sequence"/>
</dbReference>
<evidence type="ECO:0000259" key="4">
    <source>
        <dbReference type="PROSITE" id="PS50076"/>
    </source>
</evidence>